<name>A0A0A9CHF2_ARUDO</name>
<proteinExistence type="predicted"/>
<reference evidence="1" key="1">
    <citation type="submission" date="2014-09" db="EMBL/GenBank/DDBJ databases">
        <authorList>
            <person name="Magalhaes I.L.F."/>
            <person name="Oliveira U."/>
            <person name="Santos F.R."/>
            <person name="Vidigal T.H.D.A."/>
            <person name="Brescovit A.D."/>
            <person name="Santos A.J."/>
        </authorList>
    </citation>
    <scope>NUCLEOTIDE SEQUENCE</scope>
    <source>
        <tissue evidence="1">Shoot tissue taken approximately 20 cm above the soil surface</tissue>
    </source>
</reference>
<accession>A0A0A9CHF2</accession>
<protein>
    <submittedName>
        <fullName evidence="1">Uncharacterized protein</fullName>
    </submittedName>
</protein>
<reference evidence="1" key="2">
    <citation type="journal article" date="2015" name="Data Brief">
        <title>Shoot transcriptome of the giant reed, Arundo donax.</title>
        <authorList>
            <person name="Barrero R.A."/>
            <person name="Guerrero F.D."/>
            <person name="Moolhuijzen P."/>
            <person name="Goolsby J.A."/>
            <person name="Tidwell J."/>
            <person name="Bellgard S.E."/>
            <person name="Bellgard M.I."/>
        </authorList>
    </citation>
    <scope>NUCLEOTIDE SEQUENCE</scope>
    <source>
        <tissue evidence="1">Shoot tissue taken approximately 20 cm above the soil surface</tissue>
    </source>
</reference>
<sequence>MFNQRHRIRVNYYLLAKTNQIPSYCEHMTINVCTKS</sequence>
<evidence type="ECO:0000313" key="1">
    <source>
        <dbReference type="EMBL" id="JAD72815.1"/>
    </source>
</evidence>
<dbReference type="AlphaFoldDB" id="A0A0A9CHF2"/>
<organism evidence="1">
    <name type="scientific">Arundo donax</name>
    <name type="common">Giant reed</name>
    <name type="synonym">Donax arundinaceus</name>
    <dbReference type="NCBI Taxonomy" id="35708"/>
    <lineage>
        <taxon>Eukaryota</taxon>
        <taxon>Viridiplantae</taxon>
        <taxon>Streptophyta</taxon>
        <taxon>Embryophyta</taxon>
        <taxon>Tracheophyta</taxon>
        <taxon>Spermatophyta</taxon>
        <taxon>Magnoliopsida</taxon>
        <taxon>Liliopsida</taxon>
        <taxon>Poales</taxon>
        <taxon>Poaceae</taxon>
        <taxon>PACMAD clade</taxon>
        <taxon>Arundinoideae</taxon>
        <taxon>Arundineae</taxon>
        <taxon>Arundo</taxon>
    </lineage>
</organism>
<dbReference type="EMBL" id="GBRH01225080">
    <property type="protein sequence ID" value="JAD72815.1"/>
    <property type="molecule type" value="Transcribed_RNA"/>
</dbReference>